<dbReference type="InterPro" id="IPR003607">
    <property type="entry name" value="HD/PDEase_dom"/>
</dbReference>
<gene>
    <name evidence="2" type="ORF">CKO42_11355</name>
</gene>
<reference evidence="2 3" key="1">
    <citation type="journal article" date="2020" name="Microorganisms">
        <title>Osmotic Adaptation and Compatible Solute Biosynthesis of Phototrophic Bacteria as Revealed from Genome Analyses.</title>
        <authorList>
            <person name="Imhoff J.F."/>
            <person name="Rahn T."/>
            <person name="Kunzel S."/>
            <person name="Keller A."/>
            <person name="Neulinger S.C."/>
        </authorList>
    </citation>
    <scope>NUCLEOTIDE SEQUENCE [LARGE SCALE GENOMIC DNA]</scope>
    <source>
        <strain evidence="2 3">DSM 25653</strain>
    </source>
</reference>
<dbReference type="InterPro" id="IPR006675">
    <property type="entry name" value="HDIG_dom"/>
</dbReference>
<dbReference type="GO" id="GO:0008081">
    <property type="term" value="F:phosphoric diester hydrolase activity"/>
    <property type="evidence" value="ECO:0007669"/>
    <property type="project" value="UniProtKB-ARBA"/>
</dbReference>
<dbReference type="AlphaFoldDB" id="A0A9X0W8I8"/>
<dbReference type="RefSeq" id="WP_200243841.1">
    <property type="nucleotide sequence ID" value="NZ_NRRY01000016.1"/>
</dbReference>
<dbReference type="PROSITE" id="PS51832">
    <property type="entry name" value="HD_GYP"/>
    <property type="match status" value="1"/>
</dbReference>
<protein>
    <submittedName>
        <fullName evidence="2">Phosphodiesterase</fullName>
    </submittedName>
</protein>
<dbReference type="Pfam" id="PF13487">
    <property type="entry name" value="HD_5"/>
    <property type="match status" value="1"/>
</dbReference>
<dbReference type="SUPFAM" id="SSF109604">
    <property type="entry name" value="HD-domain/PDEase-like"/>
    <property type="match status" value="1"/>
</dbReference>
<dbReference type="CDD" id="cd00077">
    <property type="entry name" value="HDc"/>
    <property type="match status" value="1"/>
</dbReference>
<dbReference type="PANTHER" id="PTHR43155">
    <property type="entry name" value="CYCLIC DI-GMP PHOSPHODIESTERASE PA4108-RELATED"/>
    <property type="match status" value="1"/>
</dbReference>
<name>A0A9X0W8I8_9GAMM</name>
<sequence>MIKRIPVEQLRFGMYVHSLNCDWTDHPFLRNRFWLDSDDQIRRIRELGVNEIEIDTDLGRDAPSAPSVSEVAQDLRPALEAAARQRPPAFRASSLAEERARARRILSEANQVAERVMEDARLGRQLELDPAREVIGQAVASIVRNQDALIGLHRIRSVDRYTFEHSINVAVLMIAFARSLGLEPSLIEEIGLGALLHDVGKSQIPEDILNKPSKLTPAEFEVMRSHVDLGHEILAQTSGISATALDIVVEHHERIDGSGYPKAKSGASISRFGQMAAIVDVYDALTTRRVYHEAMPPNEALRSLLQSSPQQFDRALIQQFIRCVGIYPIGTLVRLESQRLAVVVETGREQLLKPVVRLVFDINKHQRLMPQDIDLSRPTAYGQDRIIDAEDPADWGLRPEYVLR</sequence>
<dbReference type="EMBL" id="NRRY01000016">
    <property type="protein sequence ID" value="MBK1619017.1"/>
    <property type="molecule type" value="Genomic_DNA"/>
</dbReference>
<dbReference type="Proteomes" id="UP001138768">
    <property type="component" value="Unassembled WGS sequence"/>
</dbReference>
<feature type="domain" description="HD-GYP" evidence="1">
    <location>
        <begin position="140"/>
        <end position="336"/>
    </location>
</feature>
<dbReference type="Gene3D" id="1.10.3210.10">
    <property type="entry name" value="Hypothetical protein af1432"/>
    <property type="match status" value="1"/>
</dbReference>
<keyword evidence="3" id="KW-1185">Reference proteome</keyword>
<dbReference type="InterPro" id="IPR021812">
    <property type="entry name" value="DUF3391"/>
</dbReference>
<accession>A0A9X0W8I8</accession>
<dbReference type="PANTHER" id="PTHR43155:SF2">
    <property type="entry name" value="CYCLIC DI-GMP PHOSPHODIESTERASE PA4108"/>
    <property type="match status" value="1"/>
</dbReference>
<evidence type="ECO:0000313" key="2">
    <source>
        <dbReference type="EMBL" id="MBK1619017.1"/>
    </source>
</evidence>
<dbReference type="SMART" id="SM00471">
    <property type="entry name" value="HDc"/>
    <property type="match status" value="1"/>
</dbReference>
<dbReference type="Pfam" id="PF11871">
    <property type="entry name" value="DUF3391"/>
    <property type="match status" value="1"/>
</dbReference>
<comment type="caution">
    <text evidence="2">The sequence shown here is derived from an EMBL/GenBank/DDBJ whole genome shotgun (WGS) entry which is preliminary data.</text>
</comment>
<dbReference type="NCBIfam" id="TIGR00277">
    <property type="entry name" value="HDIG"/>
    <property type="match status" value="1"/>
</dbReference>
<evidence type="ECO:0000259" key="1">
    <source>
        <dbReference type="PROSITE" id="PS51832"/>
    </source>
</evidence>
<organism evidence="2 3">
    <name type="scientific">Lamprobacter modestohalophilus</name>
    <dbReference type="NCBI Taxonomy" id="1064514"/>
    <lineage>
        <taxon>Bacteria</taxon>
        <taxon>Pseudomonadati</taxon>
        <taxon>Pseudomonadota</taxon>
        <taxon>Gammaproteobacteria</taxon>
        <taxon>Chromatiales</taxon>
        <taxon>Chromatiaceae</taxon>
        <taxon>Lamprobacter</taxon>
    </lineage>
</organism>
<evidence type="ECO:0000313" key="3">
    <source>
        <dbReference type="Proteomes" id="UP001138768"/>
    </source>
</evidence>
<proteinExistence type="predicted"/>
<dbReference type="InterPro" id="IPR037522">
    <property type="entry name" value="HD_GYP_dom"/>
</dbReference>